<dbReference type="NCBIfam" id="TIGR00083">
    <property type="entry name" value="ribF"/>
    <property type="match status" value="1"/>
</dbReference>
<protein>
    <recommendedName>
        <fullName evidence="15">Riboflavin biosynthesis protein</fullName>
    </recommendedName>
    <domain>
        <recommendedName>
            <fullName evidence="15">Riboflavin kinase</fullName>
            <ecNumber evidence="15">2.7.1.26</ecNumber>
        </recommendedName>
        <alternativeName>
            <fullName evidence="15">Flavokinase</fullName>
        </alternativeName>
    </domain>
    <domain>
        <recommendedName>
            <fullName evidence="15">FMN adenylyltransferase</fullName>
            <ecNumber evidence="15">2.7.7.2</ecNumber>
        </recommendedName>
        <alternativeName>
            <fullName evidence="15">FAD pyrophosphorylase</fullName>
        </alternativeName>
        <alternativeName>
            <fullName evidence="15">FAD synthase</fullName>
        </alternativeName>
    </domain>
</protein>
<evidence type="ECO:0000256" key="6">
    <source>
        <dbReference type="ARBA" id="ARBA00022679"/>
    </source>
</evidence>
<dbReference type="Pfam" id="PF06574">
    <property type="entry name" value="FAD_syn"/>
    <property type="match status" value="1"/>
</dbReference>
<dbReference type="Proteomes" id="UP000250222">
    <property type="component" value="Unassembled WGS sequence"/>
</dbReference>
<dbReference type="InterPro" id="IPR015864">
    <property type="entry name" value="FAD_synthase"/>
</dbReference>
<proteinExistence type="inferred from homology"/>
<dbReference type="Gene3D" id="3.40.50.620">
    <property type="entry name" value="HUPs"/>
    <property type="match status" value="1"/>
</dbReference>
<keyword evidence="9 15" id="KW-0418">Kinase</keyword>
<evidence type="ECO:0000256" key="14">
    <source>
        <dbReference type="ARBA" id="ARBA00049494"/>
    </source>
</evidence>
<dbReference type="InterPro" id="IPR023468">
    <property type="entry name" value="Riboflavin_kinase"/>
</dbReference>
<comment type="catalytic activity">
    <reaction evidence="13 15">
        <text>riboflavin + ATP = FMN + ADP + H(+)</text>
        <dbReference type="Rhea" id="RHEA:14357"/>
        <dbReference type="ChEBI" id="CHEBI:15378"/>
        <dbReference type="ChEBI" id="CHEBI:30616"/>
        <dbReference type="ChEBI" id="CHEBI:57986"/>
        <dbReference type="ChEBI" id="CHEBI:58210"/>
        <dbReference type="ChEBI" id="CHEBI:456216"/>
        <dbReference type="EC" id="2.7.1.26"/>
    </reaction>
</comment>
<keyword evidence="6 15" id="KW-0808">Transferase</keyword>
<dbReference type="FunFam" id="3.40.50.620:FF:000021">
    <property type="entry name" value="Riboflavin biosynthesis protein"/>
    <property type="match status" value="1"/>
</dbReference>
<comment type="pathway">
    <text evidence="2 15">Cofactor biosynthesis; FAD biosynthesis; FAD from FMN: step 1/1.</text>
</comment>
<keyword evidence="8 15" id="KW-0547">Nucleotide-binding</keyword>
<keyword evidence="12" id="KW-0511">Multifunctional enzyme</keyword>
<dbReference type="GO" id="GO:0006747">
    <property type="term" value="P:FAD biosynthetic process"/>
    <property type="evidence" value="ECO:0007669"/>
    <property type="project" value="UniProtKB-UniRule"/>
</dbReference>
<dbReference type="GO" id="GO:0005524">
    <property type="term" value="F:ATP binding"/>
    <property type="evidence" value="ECO:0007669"/>
    <property type="project" value="UniProtKB-UniRule"/>
</dbReference>
<evidence type="ECO:0000256" key="10">
    <source>
        <dbReference type="ARBA" id="ARBA00022827"/>
    </source>
</evidence>
<dbReference type="EMBL" id="UETB01000005">
    <property type="protein sequence ID" value="SSA41878.1"/>
    <property type="molecule type" value="Genomic_DNA"/>
</dbReference>
<evidence type="ECO:0000256" key="9">
    <source>
        <dbReference type="ARBA" id="ARBA00022777"/>
    </source>
</evidence>
<evidence type="ECO:0000313" key="17">
    <source>
        <dbReference type="EMBL" id="SSA41878.1"/>
    </source>
</evidence>
<dbReference type="OrthoDB" id="9803667at2"/>
<comment type="function">
    <text evidence="1">Catalyzes the phosphorylation of riboflavin to FMN followed by the adenylation of FMN to FAD.</text>
</comment>
<dbReference type="RefSeq" id="WP_110852318.1">
    <property type="nucleotide sequence ID" value="NZ_QKLZ01000005.1"/>
</dbReference>
<evidence type="ECO:0000256" key="15">
    <source>
        <dbReference type="PIRNR" id="PIRNR004491"/>
    </source>
</evidence>
<evidence type="ECO:0000259" key="16">
    <source>
        <dbReference type="SMART" id="SM00904"/>
    </source>
</evidence>
<reference evidence="17 18" key="1">
    <citation type="submission" date="2016-10" db="EMBL/GenBank/DDBJ databases">
        <authorList>
            <person name="Cai Z."/>
        </authorList>
    </citation>
    <scope>NUCLEOTIDE SEQUENCE [LARGE SCALE GENOMIC DNA]</scope>
    <source>
        <strain evidence="17 18">CGMCC 1.10826</strain>
    </source>
</reference>
<keyword evidence="18" id="KW-1185">Reference proteome</keyword>
<evidence type="ECO:0000256" key="1">
    <source>
        <dbReference type="ARBA" id="ARBA00002121"/>
    </source>
</evidence>
<dbReference type="SUPFAM" id="SSF82114">
    <property type="entry name" value="Riboflavin kinase-like"/>
    <property type="match status" value="1"/>
</dbReference>
<name>A0A2Y9AF21_9MICO</name>
<dbReference type="CDD" id="cd02064">
    <property type="entry name" value="FAD_synthetase_N"/>
    <property type="match status" value="1"/>
</dbReference>
<dbReference type="EC" id="2.7.1.26" evidence="15"/>
<dbReference type="InterPro" id="IPR015865">
    <property type="entry name" value="Riboflavin_kinase_bac/euk"/>
</dbReference>
<dbReference type="Pfam" id="PF01687">
    <property type="entry name" value="Flavokinase"/>
    <property type="match status" value="1"/>
</dbReference>
<organism evidence="17 18">
    <name type="scientific">Georgenia satyanarayanai</name>
    <dbReference type="NCBI Taxonomy" id="860221"/>
    <lineage>
        <taxon>Bacteria</taxon>
        <taxon>Bacillati</taxon>
        <taxon>Actinomycetota</taxon>
        <taxon>Actinomycetes</taxon>
        <taxon>Micrococcales</taxon>
        <taxon>Bogoriellaceae</taxon>
        <taxon>Georgenia</taxon>
    </lineage>
</organism>
<dbReference type="EC" id="2.7.7.2" evidence="15"/>
<dbReference type="InterPro" id="IPR002606">
    <property type="entry name" value="Riboflavin_kinase_bac"/>
</dbReference>
<gene>
    <name evidence="17" type="ORF">SAMN05216184_105130</name>
</gene>
<accession>A0A2Y9AF21</accession>
<evidence type="ECO:0000256" key="7">
    <source>
        <dbReference type="ARBA" id="ARBA00022695"/>
    </source>
</evidence>
<sequence>MQVWHGIEQIPDGLSGSVVTIGNFDGVHRGHRAVLTATAERARSLGVPAVALTFDPHPAQVHRPGTTPPLLTGLTDRLALLAEVGIDATLVLHYTLDLAALTPEEFVTGYLRDALRARAVVVGHDARFGRGNSGDQHTMAALGQEHGFAVDVVADVGADRRWSSSWARELVESGDVAAAETILGRPHRMRGVVVRGQARGRDLGFPTANLAPSATGTIPADGVYAGWLRRHAGAGERLPAAVSVGTNPTFGDIAERIVEAHVIGRSDLHLYDEEVVVEFVERLRATVRYEGVEALVAQMRLDVADALAVLGESAV</sequence>
<evidence type="ECO:0000256" key="4">
    <source>
        <dbReference type="ARBA" id="ARBA00022630"/>
    </source>
</evidence>
<dbReference type="InterPro" id="IPR023465">
    <property type="entry name" value="Riboflavin_kinase_dom_sf"/>
</dbReference>
<comment type="pathway">
    <text evidence="3 15">Cofactor biosynthesis; FMN biosynthesis; FMN from riboflavin (ATP route): step 1/1.</text>
</comment>
<evidence type="ECO:0000313" key="18">
    <source>
        <dbReference type="Proteomes" id="UP000250222"/>
    </source>
</evidence>
<dbReference type="UniPathway" id="UPA00277">
    <property type="reaction ID" value="UER00407"/>
</dbReference>
<feature type="domain" description="Riboflavin kinase" evidence="16">
    <location>
        <begin position="182"/>
        <end position="311"/>
    </location>
</feature>
<evidence type="ECO:0000256" key="13">
    <source>
        <dbReference type="ARBA" id="ARBA00047880"/>
    </source>
</evidence>
<dbReference type="FunFam" id="2.40.30.30:FF:000003">
    <property type="entry name" value="Riboflavin biosynthesis protein"/>
    <property type="match status" value="1"/>
</dbReference>
<dbReference type="GO" id="GO:0009398">
    <property type="term" value="P:FMN biosynthetic process"/>
    <property type="evidence" value="ECO:0007669"/>
    <property type="project" value="UniProtKB-UniRule"/>
</dbReference>
<dbReference type="AlphaFoldDB" id="A0A2Y9AF21"/>
<comment type="similarity">
    <text evidence="15">Belongs to the ribF family.</text>
</comment>
<dbReference type="GO" id="GO:0009231">
    <property type="term" value="P:riboflavin biosynthetic process"/>
    <property type="evidence" value="ECO:0007669"/>
    <property type="project" value="InterPro"/>
</dbReference>
<evidence type="ECO:0000256" key="11">
    <source>
        <dbReference type="ARBA" id="ARBA00022840"/>
    </source>
</evidence>
<evidence type="ECO:0000256" key="8">
    <source>
        <dbReference type="ARBA" id="ARBA00022741"/>
    </source>
</evidence>
<comment type="catalytic activity">
    <reaction evidence="14 15">
        <text>FMN + ATP + H(+) = FAD + diphosphate</text>
        <dbReference type="Rhea" id="RHEA:17237"/>
        <dbReference type="ChEBI" id="CHEBI:15378"/>
        <dbReference type="ChEBI" id="CHEBI:30616"/>
        <dbReference type="ChEBI" id="CHEBI:33019"/>
        <dbReference type="ChEBI" id="CHEBI:57692"/>
        <dbReference type="ChEBI" id="CHEBI:58210"/>
        <dbReference type="EC" id="2.7.7.2"/>
    </reaction>
</comment>
<keyword evidence="5 15" id="KW-0288">FMN</keyword>
<evidence type="ECO:0000256" key="12">
    <source>
        <dbReference type="ARBA" id="ARBA00023268"/>
    </source>
</evidence>
<dbReference type="UniPathway" id="UPA00276">
    <property type="reaction ID" value="UER00406"/>
</dbReference>
<keyword evidence="7 15" id="KW-0548">Nucleotidyltransferase</keyword>
<dbReference type="PANTHER" id="PTHR22749">
    <property type="entry name" value="RIBOFLAVIN KINASE/FMN ADENYLYLTRANSFERASE"/>
    <property type="match status" value="1"/>
</dbReference>
<keyword evidence="10 15" id="KW-0274">FAD</keyword>
<evidence type="ECO:0000256" key="2">
    <source>
        <dbReference type="ARBA" id="ARBA00004726"/>
    </source>
</evidence>
<dbReference type="PANTHER" id="PTHR22749:SF6">
    <property type="entry name" value="RIBOFLAVIN KINASE"/>
    <property type="match status" value="1"/>
</dbReference>
<dbReference type="Gene3D" id="2.40.30.30">
    <property type="entry name" value="Riboflavin kinase-like"/>
    <property type="match status" value="1"/>
</dbReference>
<dbReference type="NCBIfam" id="NF004160">
    <property type="entry name" value="PRK05627.1-3"/>
    <property type="match status" value="1"/>
</dbReference>
<dbReference type="InterPro" id="IPR014729">
    <property type="entry name" value="Rossmann-like_a/b/a_fold"/>
</dbReference>
<evidence type="ECO:0000256" key="5">
    <source>
        <dbReference type="ARBA" id="ARBA00022643"/>
    </source>
</evidence>
<dbReference type="GO" id="GO:0008531">
    <property type="term" value="F:riboflavin kinase activity"/>
    <property type="evidence" value="ECO:0007669"/>
    <property type="project" value="UniProtKB-UniRule"/>
</dbReference>
<keyword evidence="11 15" id="KW-0067">ATP-binding</keyword>
<keyword evidence="4 15" id="KW-0285">Flavoprotein</keyword>
<dbReference type="PIRSF" id="PIRSF004491">
    <property type="entry name" value="FAD_Synth"/>
    <property type="match status" value="1"/>
</dbReference>
<dbReference type="GO" id="GO:0003919">
    <property type="term" value="F:FMN adenylyltransferase activity"/>
    <property type="evidence" value="ECO:0007669"/>
    <property type="project" value="UniProtKB-UniRule"/>
</dbReference>
<evidence type="ECO:0000256" key="3">
    <source>
        <dbReference type="ARBA" id="ARBA00005201"/>
    </source>
</evidence>
<dbReference type="SUPFAM" id="SSF52374">
    <property type="entry name" value="Nucleotidylyl transferase"/>
    <property type="match status" value="1"/>
</dbReference>
<dbReference type="SMART" id="SM00904">
    <property type="entry name" value="Flavokinase"/>
    <property type="match status" value="1"/>
</dbReference>